<dbReference type="STRING" id="1798407.A3A16_00730"/>
<dbReference type="Proteomes" id="UP000177942">
    <property type="component" value="Unassembled WGS sequence"/>
</dbReference>
<evidence type="ECO:0000313" key="1">
    <source>
        <dbReference type="EMBL" id="OGY65201.1"/>
    </source>
</evidence>
<gene>
    <name evidence="1" type="ORF">A3A16_00730</name>
</gene>
<evidence type="ECO:0000313" key="2">
    <source>
        <dbReference type="Proteomes" id="UP000177942"/>
    </source>
</evidence>
<proteinExistence type="predicted"/>
<comment type="caution">
    <text evidence="1">The sequence shown here is derived from an EMBL/GenBank/DDBJ whole genome shotgun (WGS) entry which is preliminary data.</text>
</comment>
<reference evidence="1 2" key="1">
    <citation type="journal article" date="2016" name="Nat. Commun.">
        <title>Thousands of microbial genomes shed light on interconnected biogeochemical processes in an aquifer system.</title>
        <authorList>
            <person name="Anantharaman K."/>
            <person name="Brown C.T."/>
            <person name="Hug L.A."/>
            <person name="Sharon I."/>
            <person name="Castelle C.J."/>
            <person name="Probst A.J."/>
            <person name="Thomas B.C."/>
            <person name="Singh A."/>
            <person name="Wilkins M.J."/>
            <person name="Karaoz U."/>
            <person name="Brodie E.L."/>
            <person name="Williams K.H."/>
            <person name="Hubbard S.S."/>
            <person name="Banfield J.F."/>
        </authorList>
    </citation>
    <scope>NUCLEOTIDE SEQUENCE [LARGE SCALE GENOMIC DNA]</scope>
</reference>
<organism evidence="1 2">
    <name type="scientific">Candidatus Harrisonbacteria bacterium RIFCSPLOWO2_01_FULL_44_18</name>
    <dbReference type="NCBI Taxonomy" id="1798407"/>
    <lineage>
        <taxon>Bacteria</taxon>
        <taxon>Candidatus Harrisoniibacteriota</taxon>
    </lineage>
</organism>
<dbReference type="AlphaFoldDB" id="A0A1G1ZL01"/>
<dbReference type="NCBIfam" id="TIGR04256">
    <property type="entry name" value="GxxExxY"/>
    <property type="match status" value="1"/>
</dbReference>
<protein>
    <recommendedName>
        <fullName evidence="3">GxxExxY protein</fullName>
    </recommendedName>
</protein>
<dbReference type="EMBL" id="MHJJ01000014">
    <property type="protein sequence ID" value="OGY65201.1"/>
    <property type="molecule type" value="Genomic_DNA"/>
</dbReference>
<accession>A0A1G1ZL01</accession>
<name>A0A1G1ZL01_9BACT</name>
<sequence>MPEILYKELCYQLNGLFFTAQNELGSACSEKQYQDVLEFKLKAASVNYEREKDLLFQLKEGNISGNRVDLIVNNQVLVDVKAKKHITREDFKQMLRYLKAGKYRLGIIVNFGSSTVNIKRVINSDIRI</sequence>
<dbReference type="Pfam" id="PF13366">
    <property type="entry name" value="PDDEXK_3"/>
    <property type="match status" value="1"/>
</dbReference>
<dbReference type="InterPro" id="IPR026350">
    <property type="entry name" value="GxxExxY"/>
</dbReference>
<evidence type="ECO:0008006" key="3">
    <source>
        <dbReference type="Google" id="ProtNLM"/>
    </source>
</evidence>